<dbReference type="AlphaFoldDB" id="A0AAV8YSB3"/>
<dbReference type="Proteomes" id="UP001162162">
    <property type="component" value="Unassembled WGS sequence"/>
</dbReference>
<reference evidence="1" key="1">
    <citation type="journal article" date="2023" name="Insect Mol. Biol.">
        <title>Genome sequencing provides insights into the evolution of gene families encoding plant cell wall-degrading enzymes in longhorned beetles.</title>
        <authorList>
            <person name="Shin N.R."/>
            <person name="Okamura Y."/>
            <person name="Kirsch R."/>
            <person name="Pauchet Y."/>
        </authorList>
    </citation>
    <scope>NUCLEOTIDE SEQUENCE</scope>
    <source>
        <strain evidence="1">AMC_N1</strain>
    </source>
</reference>
<gene>
    <name evidence="1" type="ORF">NQ318_005881</name>
</gene>
<sequence length="124" mass="13489">MVYLTKMHKIPILQMIGYGDTNAGRSCSPISRKISAVAADISRYRIVGENIIGPFFIDGNLNGETYLALLQSNVVPTMANLYPAEGNSQLSGGRGSVEWPARSPDVTPLNFFLWSTSTKPNPTI</sequence>
<dbReference type="PANTHER" id="PTHR47326">
    <property type="entry name" value="TRANSPOSABLE ELEMENT TC3 TRANSPOSASE-LIKE PROTEIN"/>
    <property type="match status" value="1"/>
</dbReference>
<keyword evidence="2" id="KW-1185">Reference proteome</keyword>
<protein>
    <submittedName>
        <fullName evidence="1">Uncharacterized protein</fullName>
    </submittedName>
</protein>
<dbReference type="EMBL" id="JAPWTK010000049">
    <property type="protein sequence ID" value="KAJ8954298.1"/>
    <property type="molecule type" value="Genomic_DNA"/>
</dbReference>
<evidence type="ECO:0000313" key="2">
    <source>
        <dbReference type="Proteomes" id="UP001162162"/>
    </source>
</evidence>
<evidence type="ECO:0000313" key="1">
    <source>
        <dbReference type="EMBL" id="KAJ8954298.1"/>
    </source>
</evidence>
<comment type="caution">
    <text evidence="1">The sequence shown here is derived from an EMBL/GenBank/DDBJ whole genome shotgun (WGS) entry which is preliminary data.</text>
</comment>
<proteinExistence type="predicted"/>
<name>A0AAV8YSB3_9CUCU</name>
<organism evidence="1 2">
    <name type="scientific">Aromia moschata</name>
    <dbReference type="NCBI Taxonomy" id="1265417"/>
    <lineage>
        <taxon>Eukaryota</taxon>
        <taxon>Metazoa</taxon>
        <taxon>Ecdysozoa</taxon>
        <taxon>Arthropoda</taxon>
        <taxon>Hexapoda</taxon>
        <taxon>Insecta</taxon>
        <taxon>Pterygota</taxon>
        <taxon>Neoptera</taxon>
        <taxon>Endopterygota</taxon>
        <taxon>Coleoptera</taxon>
        <taxon>Polyphaga</taxon>
        <taxon>Cucujiformia</taxon>
        <taxon>Chrysomeloidea</taxon>
        <taxon>Cerambycidae</taxon>
        <taxon>Cerambycinae</taxon>
        <taxon>Callichromatini</taxon>
        <taxon>Aromia</taxon>
    </lineage>
</organism>
<dbReference type="PANTHER" id="PTHR47326:SF1">
    <property type="entry name" value="HTH PSQ-TYPE DOMAIN-CONTAINING PROTEIN"/>
    <property type="match status" value="1"/>
</dbReference>
<accession>A0AAV8YSB3</accession>